<keyword evidence="2" id="KW-1185">Reference proteome</keyword>
<evidence type="ECO:0008006" key="3">
    <source>
        <dbReference type="Google" id="ProtNLM"/>
    </source>
</evidence>
<dbReference type="SUPFAM" id="SSF53335">
    <property type="entry name" value="S-adenosyl-L-methionine-dependent methyltransferases"/>
    <property type="match status" value="1"/>
</dbReference>
<proteinExistence type="predicted"/>
<dbReference type="OrthoDB" id="9811332at2"/>
<dbReference type="InterPro" id="IPR029063">
    <property type="entry name" value="SAM-dependent_MTases_sf"/>
</dbReference>
<evidence type="ECO:0000313" key="2">
    <source>
        <dbReference type="Proteomes" id="UP000006765"/>
    </source>
</evidence>
<dbReference type="AlphaFoldDB" id="K2HKC4"/>
<dbReference type="PANTHER" id="PTHR40036:SF1">
    <property type="entry name" value="MACROCIN O-METHYLTRANSFERASE"/>
    <property type="match status" value="1"/>
</dbReference>
<evidence type="ECO:0000313" key="1">
    <source>
        <dbReference type="EMBL" id="EKE43414.1"/>
    </source>
</evidence>
<dbReference type="Gene3D" id="3.40.50.150">
    <property type="entry name" value="Vaccinia Virus protein VP39"/>
    <property type="match status" value="1"/>
</dbReference>
<gene>
    <name evidence="1" type="ORF">OCGS_2452</name>
</gene>
<comment type="caution">
    <text evidence="1">The sequence shown here is derived from an EMBL/GenBank/DDBJ whole genome shotgun (WGS) entry which is preliminary data.</text>
</comment>
<sequence length="249" mass="27824">MDDRNFDKVSGDAPAQSYRLLRRMLPKALHPYARGVRKRLLRGKARKEEPFQTVWPYTQVSQKRQDSILDRTTALIAEGVPGDFVECGVLDGGTAAIMAYAARHDESRRVHLFDAWEGLPQATDEDGEGAAVWVGDVVGSPRRVMAVLRKVGAAMDRVTVHRGWFDDTLPVADVRQIAFLHVDCDFYAPVKLVLNTFVPRMAPGGWVQIDDYQSFEGCRLAVNEFLADRPDIALIDDRRAGGATVFRIP</sequence>
<dbReference type="RefSeq" id="WP_007427604.1">
    <property type="nucleotide sequence ID" value="NZ_AMGO01000054.1"/>
</dbReference>
<reference evidence="1 2" key="1">
    <citation type="journal article" date="2012" name="J. Bacteriol.">
        <title>Draft Genome Sequence of Oceaniovalibus guishaninsula JLT2003T.</title>
        <authorList>
            <person name="Tang K."/>
            <person name="Liu K."/>
            <person name="Jiao N."/>
        </authorList>
    </citation>
    <scope>NUCLEOTIDE SEQUENCE [LARGE SCALE GENOMIC DNA]</scope>
    <source>
        <strain evidence="1 2">JLT2003</strain>
    </source>
</reference>
<dbReference type="PANTHER" id="PTHR40036">
    <property type="entry name" value="MACROCIN O-METHYLTRANSFERASE"/>
    <property type="match status" value="1"/>
</dbReference>
<accession>K2HKC4</accession>
<dbReference type="InterPro" id="IPR008884">
    <property type="entry name" value="TylF_MeTrfase"/>
</dbReference>
<name>K2HKC4_9RHOB</name>
<dbReference type="Pfam" id="PF05711">
    <property type="entry name" value="TylF"/>
    <property type="match status" value="1"/>
</dbReference>
<organism evidence="1 2">
    <name type="scientific">Oceaniovalibus guishaninsula JLT2003</name>
    <dbReference type="NCBI Taxonomy" id="1231392"/>
    <lineage>
        <taxon>Bacteria</taxon>
        <taxon>Pseudomonadati</taxon>
        <taxon>Pseudomonadota</taxon>
        <taxon>Alphaproteobacteria</taxon>
        <taxon>Rhodobacterales</taxon>
        <taxon>Roseobacteraceae</taxon>
        <taxon>Oceaniovalibus</taxon>
    </lineage>
</organism>
<dbReference type="eggNOG" id="COG4122">
    <property type="taxonomic scope" value="Bacteria"/>
</dbReference>
<dbReference type="Proteomes" id="UP000006765">
    <property type="component" value="Unassembled WGS sequence"/>
</dbReference>
<dbReference type="STRING" id="1231392.OCGS_2452"/>
<protein>
    <recommendedName>
        <fullName evidence="3">Methyltransferase</fullName>
    </recommendedName>
</protein>
<dbReference type="EMBL" id="AMGO01000054">
    <property type="protein sequence ID" value="EKE43414.1"/>
    <property type="molecule type" value="Genomic_DNA"/>
</dbReference>